<evidence type="ECO:0000313" key="3">
    <source>
        <dbReference type="Proteomes" id="UP000262177"/>
    </source>
</evidence>
<dbReference type="AlphaFoldDB" id="A0A286TDJ1"/>
<sequence>MTCTVLTGSSCSSHGKFDSHGEIPRKPCKSAFEDLTGDAADTPVAPVNPAHLTHACAAATTTRAASA</sequence>
<reference evidence="2 3" key="1">
    <citation type="journal article" date="2017" name="Biosci. Biotechnol. Biochem.">
        <title>Identification and characterization of a sulfoglycosidase from Bifidobacterium bifidum implicated in mucin glycan utilization.</title>
        <authorList>
            <person name="Katoh T."/>
            <person name="Maeshibu T."/>
            <person name="Kikkawa K."/>
            <person name="Gotoh A."/>
            <person name="Tomabechi Y."/>
            <person name="Nakamura M."/>
            <person name="Liao W.-H."/>
            <person name="Yamaguchi M."/>
            <person name="Ashida H."/>
            <person name="Yamamoto K."/>
            <person name="Katayama T."/>
        </authorList>
    </citation>
    <scope>NUCLEOTIDE SEQUENCE [LARGE SCALE GENOMIC DNA]</scope>
    <source>
        <strain evidence="2 3">JCM 7004</strain>
    </source>
</reference>
<name>A0A286TDJ1_BIFBI</name>
<accession>A0A286TDJ1</accession>
<protein>
    <submittedName>
        <fullName evidence="2">Uncharacterized protein</fullName>
    </submittedName>
</protein>
<feature type="compositionally biased region" description="Polar residues" evidence="1">
    <location>
        <begin position="1"/>
        <end position="13"/>
    </location>
</feature>
<gene>
    <name evidence="2" type="ORF">BBJK_01877</name>
</gene>
<dbReference type="Proteomes" id="UP000262177">
    <property type="component" value="Chromosome"/>
</dbReference>
<evidence type="ECO:0000256" key="1">
    <source>
        <dbReference type="SAM" id="MobiDB-lite"/>
    </source>
</evidence>
<proteinExistence type="predicted"/>
<dbReference type="EMBL" id="AP018131">
    <property type="protein sequence ID" value="BBA48287.1"/>
    <property type="molecule type" value="Genomic_DNA"/>
</dbReference>
<feature type="region of interest" description="Disordered" evidence="1">
    <location>
        <begin position="1"/>
        <end position="23"/>
    </location>
</feature>
<evidence type="ECO:0000313" key="2">
    <source>
        <dbReference type="EMBL" id="BBA48287.1"/>
    </source>
</evidence>
<organism evidence="2 3">
    <name type="scientific">Bifidobacterium bifidum LMG 13195</name>
    <dbReference type="NCBI Taxonomy" id="1207542"/>
    <lineage>
        <taxon>Bacteria</taxon>
        <taxon>Bacillati</taxon>
        <taxon>Actinomycetota</taxon>
        <taxon>Actinomycetes</taxon>
        <taxon>Bifidobacteriales</taxon>
        <taxon>Bifidobacteriaceae</taxon>
        <taxon>Bifidobacterium</taxon>
    </lineage>
</organism>